<dbReference type="Pfam" id="PF13419">
    <property type="entry name" value="HAD_2"/>
    <property type="match status" value="1"/>
</dbReference>
<dbReference type="PANTHER" id="PTHR18901">
    <property type="entry name" value="2-DEOXYGLUCOSE-6-PHOSPHATE PHOSPHATASE 2"/>
    <property type="match status" value="1"/>
</dbReference>
<dbReference type="NCBIfam" id="TIGR01509">
    <property type="entry name" value="HAD-SF-IA-v3"/>
    <property type="match status" value="1"/>
</dbReference>
<dbReference type="Gene3D" id="1.10.150.240">
    <property type="entry name" value="Putative phosphatase, domain 2"/>
    <property type="match status" value="1"/>
</dbReference>
<evidence type="ECO:0000313" key="1">
    <source>
        <dbReference type="EMBL" id="CAB4901575.1"/>
    </source>
</evidence>
<dbReference type="EMBL" id="CAFBPZ010000157">
    <property type="protein sequence ID" value="CAB5042765.1"/>
    <property type="molecule type" value="Genomic_DNA"/>
</dbReference>
<organism evidence="1">
    <name type="scientific">freshwater metagenome</name>
    <dbReference type="NCBI Taxonomy" id="449393"/>
    <lineage>
        <taxon>unclassified sequences</taxon>
        <taxon>metagenomes</taxon>
        <taxon>ecological metagenomes</taxon>
    </lineage>
</organism>
<dbReference type="Gene3D" id="3.40.50.1000">
    <property type="entry name" value="HAD superfamily/HAD-like"/>
    <property type="match status" value="1"/>
</dbReference>
<dbReference type="InterPro" id="IPR041492">
    <property type="entry name" value="HAD_2"/>
</dbReference>
<dbReference type="CDD" id="cd07505">
    <property type="entry name" value="HAD_BPGM-like"/>
    <property type="match status" value="1"/>
</dbReference>
<dbReference type="SFLD" id="SFLDG01129">
    <property type="entry name" value="C1.5:_HAD__Beta-PGM__Phosphata"/>
    <property type="match status" value="1"/>
</dbReference>
<proteinExistence type="predicted"/>
<dbReference type="SFLD" id="SFLDS00003">
    <property type="entry name" value="Haloacid_Dehalogenase"/>
    <property type="match status" value="1"/>
</dbReference>
<gene>
    <name evidence="1" type="ORF">UFOPK3495_00986</name>
    <name evidence="2" type="ORF">UFOPK4237_01615</name>
</gene>
<dbReference type="InterPro" id="IPR006439">
    <property type="entry name" value="HAD-SF_hydro_IA"/>
</dbReference>
<name>A0A6J7G8V5_9ZZZZ</name>
<dbReference type="PANTHER" id="PTHR18901:SF38">
    <property type="entry name" value="PSEUDOURIDINE-5'-PHOSPHATASE"/>
    <property type="match status" value="1"/>
</dbReference>
<evidence type="ECO:0000313" key="2">
    <source>
        <dbReference type="EMBL" id="CAB5042765.1"/>
    </source>
</evidence>
<protein>
    <submittedName>
        <fullName evidence="1">Unannotated protein</fullName>
    </submittedName>
</protein>
<dbReference type="InterPro" id="IPR023214">
    <property type="entry name" value="HAD_sf"/>
</dbReference>
<dbReference type="SUPFAM" id="SSF56784">
    <property type="entry name" value="HAD-like"/>
    <property type="match status" value="1"/>
</dbReference>
<dbReference type="AlphaFoldDB" id="A0A6J7G8V5"/>
<sequence length="219" mass="23827">MPAAVLFDMDGTLIDSEHLWLKGEQTVMEEMGGAWGPQDQAHCLGGPIERAVDYMIEKSDTNHSQSEILDRLLVVMGELYLEAPLQWCPGARELLIETLDNQIPTALVTASWRRIIDVVHAAINHDLGREAFTVTIGGDEVASTKPHPEPYVTAAHRLGLATHECLALEDSPPGAASAHAAGCRVVAIPHITPIQSQRHLVLVDTLKGQTLKSLWLLTA</sequence>
<dbReference type="EMBL" id="CAFBMC010000050">
    <property type="protein sequence ID" value="CAB4901575.1"/>
    <property type="molecule type" value="Genomic_DNA"/>
</dbReference>
<dbReference type="InterPro" id="IPR023198">
    <property type="entry name" value="PGP-like_dom2"/>
</dbReference>
<reference evidence="1" key="1">
    <citation type="submission" date="2020-05" db="EMBL/GenBank/DDBJ databases">
        <authorList>
            <person name="Chiriac C."/>
            <person name="Salcher M."/>
            <person name="Ghai R."/>
            <person name="Kavagutti S V."/>
        </authorList>
    </citation>
    <scope>NUCLEOTIDE SEQUENCE</scope>
</reference>
<accession>A0A6J7G8V5</accession>
<dbReference type="InterPro" id="IPR036412">
    <property type="entry name" value="HAD-like_sf"/>
</dbReference>